<dbReference type="ExpressionAtlas" id="B6UHH2">
    <property type="expression patterns" value="baseline and differential"/>
</dbReference>
<dbReference type="GO" id="GO:0005789">
    <property type="term" value="C:endoplasmic reticulum membrane"/>
    <property type="evidence" value="ECO:0007669"/>
    <property type="project" value="UniProtKB-SubCell"/>
</dbReference>
<dbReference type="PANTHER" id="PTHR13466">
    <property type="entry name" value="TEX2 PROTEIN-RELATED"/>
    <property type="match status" value="1"/>
</dbReference>
<evidence type="ECO:0000313" key="3">
    <source>
        <dbReference type="EMBL" id="ACG48805.1"/>
    </source>
</evidence>
<evidence type="ECO:0000259" key="2">
    <source>
        <dbReference type="Pfam" id="PF23065"/>
    </source>
</evidence>
<proteinExistence type="evidence at transcript level"/>
<sequence length="177" mass="19432">MAPLPFLLGFLLGALALAAVEAAAILLLLRRLRRSQAAAGDALPAADELPGERPFPYEKQGFLWILEPEKMPKLSNDRLSAGGPRETKDKKNIVEVFPAKKMAKIKGNSLCLSGPDGSQATIELLNCTVLAVSASSMPSRKWLVLALNTIHELLVNHYLLCQHDKFIEFDRAFLVTR</sequence>
<evidence type="ECO:0000256" key="1">
    <source>
        <dbReference type="ARBA" id="ARBA00004586"/>
    </source>
</evidence>
<dbReference type="PANTHER" id="PTHR13466:SF0">
    <property type="entry name" value="SMP-LTD DOMAIN-CONTAINING PROTEIN"/>
    <property type="match status" value="1"/>
</dbReference>
<feature type="domain" description="SMP" evidence="2">
    <location>
        <begin position="58"/>
        <end position="142"/>
    </location>
</feature>
<dbReference type="Pfam" id="PF23065">
    <property type="entry name" value="PH_SMPa"/>
    <property type="match status" value="1"/>
</dbReference>
<name>B6UHH2_MAIZE</name>
<accession>B6UHH2</accession>
<dbReference type="EMBL" id="EU976687">
    <property type="protein sequence ID" value="ACG48805.1"/>
    <property type="molecule type" value="mRNA"/>
</dbReference>
<organism evidence="3">
    <name type="scientific">Zea mays</name>
    <name type="common">Maize</name>
    <dbReference type="NCBI Taxonomy" id="4577"/>
    <lineage>
        <taxon>Eukaryota</taxon>
        <taxon>Viridiplantae</taxon>
        <taxon>Streptophyta</taxon>
        <taxon>Embryophyta</taxon>
        <taxon>Tracheophyta</taxon>
        <taxon>Spermatophyta</taxon>
        <taxon>Magnoliopsida</taxon>
        <taxon>Liliopsida</taxon>
        <taxon>Poales</taxon>
        <taxon>Poaceae</taxon>
        <taxon>PACMAD clade</taxon>
        <taxon>Panicoideae</taxon>
        <taxon>Andropogonodae</taxon>
        <taxon>Andropogoneae</taxon>
        <taxon>Tripsacinae</taxon>
        <taxon>Zea</taxon>
    </lineage>
</organism>
<dbReference type="AlphaFoldDB" id="B6UHH2"/>
<comment type="subcellular location">
    <subcellularLocation>
        <location evidence="1">Endoplasmic reticulum membrane</location>
    </subcellularLocation>
</comment>
<dbReference type="InterPro" id="IPR057080">
    <property type="entry name" value="PH_SMPa"/>
</dbReference>
<reference evidence="3" key="1">
    <citation type="journal article" date="2009" name="Plant Mol. Biol.">
        <title>Insights into corn genes derived from large-scale cDNA sequencing.</title>
        <authorList>
            <person name="Alexandrov N.N."/>
            <person name="Brover V.V."/>
            <person name="Freidin S."/>
            <person name="Troukhan M.E."/>
            <person name="Tatarinova T.V."/>
            <person name="Zhang H."/>
            <person name="Swaller T.J."/>
            <person name="Lu Y.P."/>
            <person name="Bouck J."/>
            <person name="Flavell R.B."/>
            <person name="Feldmann K.A."/>
        </authorList>
    </citation>
    <scope>NUCLEOTIDE SEQUENCE</scope>
</reference>
<protein>
    <recommendedName>
        <fullName evidence="2">SMP domain-containing protein</fullName>
    </recommendedName>
</protein>